<proteinExistence type="predicted"/>
<sequence length="54" mass="5860">MDSINASSPKQALRTEDDPRWDILLNRRSGSAVSADFVYAVRTTGVYCTPGSPS</sequence>
<evidence type="ECO:0000313" key="3">
    <source>
        <dbReference type="EMBL" id="EPN54952.1"/>
    </source>
</evidence>
<dbReference type="AlphaFoldDB" id="A0A656JU92"/>
<accession>A0A656JU92</accession>
<dbReference type="GO" id="GO:0003677">
    <property type="term" value="F:DNA binding"/>
    <property type="evidence" value="ECO:0007669"/>
    <property type="project" value="InterPro"/>
</dbReference>
<name>A0A656JU92_PSESF</name>
<dbReference type="SUPFAM" id="SSF57884">
    <property type="entry name" value="Ada DNA repair protein, N-terminal domain (N-Ada 10)"/>
    <property type="match status" value="1"/>
</dbReference>
<dbReference type="GO" id="GO:0006355">
    <property type="term" value="P:regulation of DNA-templated transcription"/>
    <property type="evidence" value="ECO:0007669"/>
    <property type="project" value="InterPro"/>
</dbReference>
<gene>
    <name evidence="3" type="ORF">A245_24746</name>
</gene>
<feature type="non-terminal residue" evidence="3">
    <location>
        <position position="54"/>
    </location>
</feature>
<evidence type="ECO:0000313" key="4">
    <source>
        <dbReference type="Proteomes" id="UP000018849"/>
    </source>
</evidence>
<comment type="caution">
    <text evidence="3">The sequence shown here is derived from an EMBL/GenBank/DDBJ whole genome shotgun (WGS) entry which is preliminary data.</text>
</comment>
<dbReference type="InterPro" id="IPR035451">
    <property type="entry name" value="Ada-like_dom_sf"/>
</dbReference>
<dbReference type="EMBL" id="AOKF01002128">
    <property type="protein sequence ID" value="EPN54952.1"/>
    <property type="molecule type" value="Genomic_DNA"/>
</dbReference>
<dbReference type="Proteomes" id="UP000018849">
    <property type="component" value="Unassembled WGS sequence"/>
</dbReference>
<dbReference type="Gene3D" id="3.40.10.10">
    <property type="entry name" value="DNA Methylphosphotriester Repair Domain"/>
    <property type="match status" value="1"/>
</dbReference>
<keyword evidence="1" id="KW-0010">Activator</keyword>
<evidence type="ECO:0000256" key="1">
    <source>
        <dbReference type="ARBA" id="ARBA00023159"/>
    </source>
</evidence>
<organism evidence="3 4">
    <name type="scientific">Pseudomonas syringae pv. actinidiae ICMP 19096</name>
    <dbReference type="NCBI Taxonomy" id="1194405"/>
    <lineage>
        <taxon>Bacteria</taxon>
        <taxon>Pseudomonadati</taxon>
        <taxon>Pseudomonadota</taxon>
        <taxon>Gammaproteobacteria</taxon>
        <taxon>Pseudomonadales</taxon>
        <taxon>Pseudomonadaceae</taxon>
        <taxon>Pseudomonas</taxon>
        <taxon>Pseudomonas syringae</taxon>
    </lineage>
</organism>
<dbReference type="GO" id="GO:0008270">
    <property type="term" value="F:zinc ion binding"/>
    <property type="evidence" value="ECO:0007669"/>
    <property type="project" value="InterPro"/>
</dbReference>
<protein>
    <submittedName>
        <fullName evidence="3">Ada regulatory protein</fullName>
    </submittedName>
</protein>
<dbReference type="GO" id="GO:0006281">
    <property type="term" value="P:DNA repair"/>
    <property type="evidence" value="ECO:0007669"/>
    <property type="project" value="InterPro"/>
</dbReference>
<dbReference type="GO" id="GO:0008168">
    <property type="term" value="F:methyltransferase activity"/>
    <property type="evidence" value="ECO:0007669"/>
    <property type="project" value="InterPro"/>
</dbReference>
<dbReference type="Pfam" id="PF02805">
    <property type="entry name" value="Ada_Zn_binding"/>
    <property type="match status" value="1"/>
</dbReference>
<dbReference type="InterPro" id="IPR004026">
    <property type="entry name" value="Ada_DNA_repair_Zn-bd"/>
</dbReference>
<evidence type="ECO:0000259" key="2">
    <source>
        <dbReference type="Pfam" id="PF02805"/>
    </source>
</evidence>
<reference evidence="3 4" key="1">
    <citation type="journal article" date="2013" name="PLoS Pathog.">
        <title>Genomic analysis of the Kiwifruit pathogen Pseudomonas syringae pv. actinidiae provides insight into the origins of an emergent plant disease.</title>
        <authorList>
            <person name="McCann H.C."/>
            <person name="Rikkerink E.H."/>
            <person name="Bertels F."/>
            <person name="Fiers M."/>
            <person name="Lu A."/>
            <person name="Rees-George J."/>
            <person name="Andersen M.T."/>
            <person name="Gleave A.P."/>
            <person name="Haubold B."/>
            <person name="Wohlers M.W."/>
            <person name="Guttman D.S."/>
            <person name="Wang P.W."/>
            <person name="Straub C."/>
            <person name="Vanneste J.L."/>
            <person name="Rainey P.B."/>
            <person name="Templeton M.D."/>
        </authorList>
    </citation>
    <scope>NUCLEOTIDE SEQUENCE [LARGE SCALE GENOMIC DNA]</scope>
    <source>
        <strain evidence="3 4">ICMP 19096</strain>
    </source>
</reference>
<feature type="domain" description="Ada DNA repair metal-binding" evidence="2">
    <location>
        <begin position="20"/>
        <end position="54"/>
    </location>
</feature>